<organism evidence="4 5">
    <name type="scientific">Mortierella polycephala</name>
    <dbReference type="NCBI Taxonomy" id="41804"/>
    <lineage>
        <taxon>Eukaryota</taxon>
        <taxon>Fungi</taxon>
        <taxon>Fungi incertae sedis</taxon>
        <taxon>Mucoromycota</taxon>
        <taxon>Mortierellomycotina</taxon>
        <taxon>Mortierellomycetes</taxon>
        <taxon>Mortierellales</taxon>
        <taxon>Mortierellaceae</taxon>
        <taxon>Mortierella</taxon>
    </lineage>
</organism>
<evidence type="ECO:0000313" key="5">
    <source>
        <dbReference type="Proteomes" id="UP000726737"/>
    </source>
</evidence>
<feature type="signal peptide" evidence="2">
    <location>
        <begin position="1"/>
        <end position="19"/>
    </location>
</feature>
<feature type="domain" description="LysM" evidence="3">
    <location>
        <begin position="30"/>
        <end position="77"/>
    </location>
</feature>
<feature type="region of interest" description="Disordered" evidence="1">
    <location>
        <begin position="100"/>
        <end position="163"/>
    </location>
</feature>
<dbReference type="AlphaFoldDB" id="A0A9P6PUB5"/>
<name>A0A9P6PUB5_9FUNG</name>
<sequence length="184" mass="17798">MKFTLSLAVLALAASQAMAVVPTPIAECTKTVIVQPTDTGCADFAAVNGCTFDDMLKWNLKLRPDCLNLDVGHPICVSVTPGGPATAPVAVPTTVGKPATGATTTASPSASAPASASASASTSAGVQPTSSAASQSAPVGSTSSSAATTSPTGSTPDTENAANGNKASMAIGAAGALLSALYML</sequence>
<dbReference type="EMBL" id="JAAAJA010000534">
    <property type="protein sequence ID" value="KAG0252227.1"/>
    <property type="molecule type" value="Genomic_DNA"/>
</dbReference>
<feature type="chain" id="PRO_5040500767" description="LysM domain-containing protein" evidence="2">
    <location>
        <begin position="20"/>
        <end position="184"/>
    </location>
</feature>
<dbReference type="InterPro" id="IPR036779">
    <property type="entry name" value="LysM_dom_sf"/>
</dbReference>
<protein>
    <recommendedName>
        <fullName evidence="3">LysM domain-containing protein</fullName>
    </recommendedName>
</protein>
<dbReference type="PROSITE" id="PS51782">
    <property type="entry name" value="LYSM"/>
    <property type="match status" value="1"/>
</dbReference>
<reference evidence="4" key="1">
    <citation type="journal article" date="2020" name="Fungal Divers.">
        <title>Resolving the Mortierellaceae phylogeny through synthesis of multi-gene phylogenetics and phylogenomics.</title>
        <authorList>
            <person name="Vandepol N."/>
            <person name="Liber J."/>
            <person name="Desiro A."/>
            <person name="Na H."/>
            <person name="Kennedy M."/>
            <person name="Barry K."/>
            <person name="Grigoriev I.V."/>
            <person name="Miller A.N."/>
            <person name="O'Donnell K."/>
            <person name="Stajich J.E."/>
            <person name="Bonito G."/>
        </authorList>
    </citation>
    <scope>NUCLEOTIDE SEQUENCE</scope>
    <source>
        <strain evidence="4">KOD948</strain>
    </source>
</reference>
<evidence type="ECO:0000256" key="1">
    <source>
        <dbReference type="SAM" id="MobiDB-lite"/>
    </source>
</evidence>
<dbReference type="Gene3D" id="3.10.350.10">
    <property type="entry name" value="LysM domain"/>
    <property type="match status" value="1"/>
</dbReference>
<evidence type="ECO:0000256" key="2">
    <source>
        <dbReference type="SAM" id="SignalP"/>
    </source>
</evidence>
<keyword evidence="5" id="KW-1185">Reference proteome</keyword>
<accession>A0A9P6PUB5</accession>
<evidence type="ECO:0000259" key="3">
    <source>
        <dbReference type="PROSITE" id="PS51782"/>
    </source>
</evidence>
<dbReference type="InterPro" id="IPR018392">
    <property type="entry name" value="LysM"/>
</dbReference>
<dbReference type="Proteomes" id="UP000726737">
    <property type="component" value="Unassembled WGS sequence"/>
</dbReference>
<comment type="caution">
    <text evidence="4">The sequence shown here is derived from an EMBL/GenBank/DDBJ whole genome shotgun (WGS) entry which is preliminary data.</text>
</comment>
<keyword evidence="2" id="KW-0732">Signal</keyword>
<dbReference type="OrthoDB" id="5985073at2759"/>
<feature type="compositionally biased region" description="Low complexity" evidence="1">
    <location>
        <begin position="100"/>
        <end position="156"/>
    </location>
</feature>
<evidence type="ECO:0000313" key="4">
    <source>
        <dbReference type="EMBL" id="KAG0252227.1"/>
    </source>
</evidence>
<proteinExistence type="predicted"/>
<gene>
    <name evidence="4" type="ORF">BG011_007109</name>
</gene>